<organism evidence="1 2">
    <name type="scientific">Fusarium mundagurra</name>
    <dbReference type="NCBI Taxonomy" id="1567541"/>
    <lineage>
        <taxon>Eukaryota</taxon>
        <taxon>Fungi</taxon>
        <taxon>Dikarya</taxon>
        <taxon>Ascomycota</taxon>
        <taxon>Pezizomycotina</taxon>
        <taxon>Sordariomycetes</taxon>
        <taxon>Hypocreomycetidae</taxon>
        <taxon>Hypocreales</taxon>
        <taxon>Nectriaceae</taxon>
        <taxon>Fusarium</taxon>
        <taxon>Fusarium fujikuroi species complex</taxon>
    </lineage>
</organism>
<reference evidence="1 2" key="1">
    <citation type="submission" date="2020-05" db="EMBL/GenBank/DDBJ databases">
        <title>Identification and distribution of gene clusters putatively required for synthesis of sphingolipid metabolism inhibitors in phylogenetically diverse species of the filamentous fungus Fusarium.</title>
        <authorList>
            <person name="Kim H.-S."/>
            <person name="Busman M."/>
            <person name="Brown D.W."/>
            <person name="Divon H."/>
            <person name="Uhlig S."/>
            <person name="Proctor R.H."/>
        </authorList>
    </citation>
    <scope>NUCLEOTIDE SEQUENCE [LARGE SCALE GENOMIC DNA]</scope>
    <source>
        <strain evidence="1 2">NRRL 66235</strain>
    </source>
</reference>
<dbReference type="Proteomes" id="UP000544331">
    <property type="component" value="Unassembled WGS sequence"/>
</dbReference>
<keyword evidence="2" id="KW-1185">Reference proteome</keyword>
<accession>A0A8H6DBL8</accession>
<name>A0A8H6DBL8_9HYPO</name>
<evidence type="ECO:0000313" key="2">
    <source>
        <dbReference type="Proteomes" id="UP000544331"/>
    </source>
</evidence>
<evidence type="ECO:0000313" key="1">
    <source>
        <dbReference type="EMBL" id="KAF5711508.1"/>
    </source>
</evidence>
<sequence>MGYATPGHDLQGTSQAGPRSCHAVLGEIRRPQKRRATVSDNIVIVEDLKPLASRKVSLSIRSTTLSSKTFLVTLARRRCIGIVTASSTPSMDIKKWDFDTTHGQRRHHTIEISVRRRIKELETGALVIPEGCKALYKHPHGSYFRQQVFFQPLFCPKTDSFLPPRYSPEKLETLQPRDKPTVQLVAVL</sequence>
<protein>
    <submittedName>
        <fullName evidence="1">Uncharacterized protein</fullName>
    </submittedName>
</protein>
<dbReference type="AlphaFoldDB" id="A0A8H6DBL8"/>
<comment type="caution">
    <text evidence="1">The sequence shown here is derived from an EMBL/GenBank/DDBJ whole genome shotgun (WGS) entry which is preliminary data.</text>
</comment>
<proteinExistence type="predicted"/>
<dbReference type="EMBL" id="JAAOAN010000306">
    <property type="protein sequence ID" value="KAF5711508.1"/>
    <property type="molecule type" value="Genomic_DNA"/>
</dbReference>
<gene>
    <name evidence="1" type="ORF">FMUND_8903</name>
</gene>